<evidence type="ECO:0000256" key="10">
    <source>
        <dbReference type="ARBA" id="ARBA00048336"/>
    </source>
</evidence>
<dbReference type="Gene3D" id="1.25.40.820">
    <property type="match status" value="1"/>
</dbReference>
<dbReference type="InterPro" id="IPR038534">
    <property type="entry name" value="Rtr1/RPAP2_sf"/>
</dbReference>
<dbReference type="GO" id="GO:0008420">
    <property type="term" value="F:RNA polymerase II CTD heptapeptide repeat phosphatase activity"/>
    <property type="evidence" value="ECO:0007669"/>
    <property type="project" value="UniProtKB-UniRule"/>
</dbReference>
<comment type="function">
    <text evidence="12">Putative RNA polymerase II subunit B1 C-terminal domain (CTD) phosphatase involved in RNA polymerase II transcription regulation.</text>
</comment>
<keyword evidence="6 12" id="KW-0862">Zinc</keyword>
<dbReference type="WBParaSite" id="PEQ_0000409201-mRNA-1">
    <property type="protein sequence ID" value="PEQ_0000409201-mRNA-1"/>
    <property type="gene ID" value="PEQ_0000409201"/>
</dbReference>
<feature type="domain" description="RTR1-type" evidence="13">
    <location>
        <begin position="31"/>
        <end position="121"/>
    </location>
</feature>
<dbReference type="InterPro" id="IPR007308">
    <property type="entry name" value="Rtr1/RPAP2_dom"/>
</dbReference>
<keyword evidence="4 12" id="KW-0863">Zinc-finger</keyword>
<dbReference type="PANTHER" id="PTHR14732:SF0">
    <property type="entry name" value="RNA POLYMERASE II SUBUNIT B1 CTD PHOSPHATASE RPAP2-RELATED"/>
    <property type="match status" value="1"/>
</dbReference>
<evidence type="ECO:0000256" key="9">
    <source>
        <dbReference type="ARBA" id="ARBA00047761"/>
    </source>
</evidence>
<dbReference type="InterPro" id="IPR039693">
    <property type="entry name" value="Rtr1/RPAP2"/>
</dbReference>
<dbReference type="EC" id="3.1.3.16" evidence="12"/>
<evidence type="ECO:0000256" key="1">
    <source>
        <dbReference type="ARBA" id="ARBA00004123"/>
    </source>
</evidence>
<keyword evidence="8 12" id="KW-0539">Nucleus</keyword>
<comment type="catalytic activity">
    <reaction evidence="9 12">
        <text>O-phospho-L-seryl-[protein] + H2O = L-seryl-[protein] + phosphate</text>
        <dbReference type="Rhea" id="RHEA:20629"/>
        <dbReference type="Rhea" id="RHEA-COMP:9863"/>
        <dbReference type="Rhea" id="RHEA-COMP:11604"/>
        <dbReference type="ChEBI" id="CHEBI:15377"/>
        <dbReference type="ChEBI" id="CHEBI:29999"/>
        <dbReference type="ChEBI" id="CHEBI:43474"/>
        <dbReference type="ChEBI" id="CHEBI:83421"/>
        <dbReference type="EC" id="3.1.3.16"/>
    </reaction>
</comment>
<evidence type="ECO:0000256" key="3">
    <source>
        <dbReference type="ARBA" id="ARBA00022723"/>
    </source>
</evidence>
<dbReference type="GO" id="GO:0005737">
    <property type="term" value="C:cytoplasm"/>
    <property type="evidence" value="ECO:0007669"/>
    <property type="project" value="TreeGrafter"/>
</dbReference>
<evidence type="ECO:0000256" key="2">
    <source>
        <dbReference type="ARBA" id="ARBA00005676"/>
    </source>
</evidence>
<proteinExistence type="inferred from homology"/>
<sequence>RNIGHIGYNFDRNIGHIGYNLNRKCNGNRKFKLNNLDVSSWWEVVEERFLSHLCGFPTCSNTVEMKPMSIYRIDRKQMKASVQIAIFERCTEKQKFCSKDCFLRSAFVLSQLAEEPLWIRGYRQRSLSVFFIFFLSLNAVCKKTFRKLRALMVYSYAGTDR</sequence>
<keyword evidence="5 12" id="KW-0378">Hydrolase</keyword>
<evidence type="ECO:0000313" key="15">
    <source>
        <dbReference type="WBParaSite" id="PEQ_0000409201-mRNA-1"/>
    </source>
</evidence>
<dbReference type="PANTHER" id="PTHR14732">
    <property type="entry name" value="RNA POLYMERASE II SUBUNIT B1 CTD PHOSPHATASE RPAP2-RELATED"/>
    <property type="match status" value="1"/>
</dbReference>
<keyword evidence="3 12" id="KW-0479">Metal-binding</keyword>
<dbReference type="GO" id="GO:0043175">
    <property type="term" value="F:RNA polymerase core enzyme binding"/>
    <property type="evidence" value="ECO:0007669"/>
    <property type="project" value="UniProtKB-UniRule"/>
</dbReference>
<accession>A0A914RH32</accession>
<dbReference type="Proteomes" id="UP000887564">
    <property type="component" value="Unplaced"/>
</dbReference>
<keyword evidence="14" id="KW-1185">Reference proteome</keyword>
<protein>
    <recommendedName>
        <fullName evidence="12">RNA polymerase II subunit B1 CTD phosphatase RPAP2 homolog</fullName>
        <ecNumber evidence="12">3.1.3.16</ecNumber>
    </recommendedName>
</protein>
<dbReference type="GO" id="GO:0005634">
    <property type="term" value="C:nucleus"/>
    <property type="evidence" value="ECO:0007669"/>
    <property type="project" value="UniProtKB-SubCell"/>
</dbReference>
<evidence type="ECO:0000256" key="7">
    <source>
        <dbReference type="ARBA" id="ARBA00022912"/>
    </source>
</evidence>
<evidence type="ECO:0000256" key="6">
    <source>
        <dbReference type="ARBA" id="ARBA00022833"/>
    </source>
</evidence>
<comment type="subcellular location">
    <subcellularLocation>
        <location evidence="1 12">Nucleus</location>
    </subcellularLocation>
</comment>
<organism evidence="14 15">
    <name type="scientific">Parascaris equorum</name>
    <name type="common">Equine roundworm</name>
    <dbReference type="NCBI Taxonomy" id="6256"/>
    <lineage>
        <taxon>Eukaryota</taxon>
        <taxon>Metazoa</taxon>
        <taxon>Ecdysozoa</taxon>
        <taxon>Nematoda</taxon>
        <taxon>Chromadorea</taxon>
        <taxon>Rhabditida</taxon>
        <taxon>Spirurina</taxon>
        <taxon>Ascaridomorpha</taxon>
        <taxon>Ascaridoidea</taxon>
        <taxon>Ascarididae</taxon>
        <taxon>Parascaris</taxon>
    </lineage>
</organism>
<keyword evidence="7 12" id="KW-0904">Protein phosphatase</keyword>
<reference evidence="15" key="1">
    <citation type="submission" date="2022-11" db="UniProtKB">
        <authorList>
            <consortium name="WormBaseParasite"/>
        </authorList>
    </citation>
    <scope>IDENTIFICATION</scope>
</reference>
<dbReference type="AlphaFoldDB" id="A0A914RH32"/>
<comment type="similarity">
    <text evidence="2 11 12">Belongs to the RPAP2 family.</text>
</comment>
<dbReference type="GO" id="GO:0008270">
    <property type="term" value="F:zinc ion binding"/>
    <property type="evidence" value="ECO:0007669"/>
    <property type="project" value="UniProtKB-KW"/>
</dbReference>
<evidence type="ECO:0000313" key="14">
    <source>
        <dbReference type="Proteomes" id="UP000887564"/>
    </source>
</evidence>
<evidence type="ECO:0000256" key="5">
    <source>
        <dbReference type="ARBA" id="ARBA00022801"/>
    </source>
</evidence>
<dbReference type="Pfam" id="PF04181">
    <property type="entry name" value="RPAP2_Rtr1"/>
    <property type="match status" value="1"/>
</dbReference>
<evidence type="ECO:0000256" key="11">
    <source>
        <dbReference type="PROSITE-ProRule" id="PRU00812"/>
    </source>
</evidence>
<name>A0A914RH32_PAREQ</name>
<evidence type="ECO:0000256" key="8">
    <source>
        <dbReference type="ARBA" id="ARBA00023242"/>
    </source>
</evidence>
<evidence type="ECO:0000259" key="13">
    <source>
        <dbReference type="PROSITE" id="PS51479"/>
    </source>
</evidence>
<dbReference type="PROSITE" id="PS51479">
    <property type="entry name" value="ZF_RTR1"/>
    <property type="match status" value="1"/>
</dbReference>
<evidence type="ECO:0000256" key="4">
    <source>
        <dbReference type="ARBA" id="ARBA00022771"/>
    </source>
</evidence>
<evidence type="ECO:0000256" key="12">
    <source>
        <dbReference type="RuleBase" id="RU367080"/>
    </source>
</evidence>
<comment type="catalytic activity">
    <reaction evidence="10 12">
        <text>O-phospho-L-threonyl-[protein] + H2O = L-threonyl-[protein] + phosphate</text>
        <dbReference type="Rhea" id="RHEA:47004"/>
        <dbReference type="Rhea" id="RHEA-COMP:11060"/>
        <dbReference type="Rhea" id="RHEA-COMP:11605"/>
        <dbReference type="ChEBI" id="CHEBI:15377"/>
        <dbReference type="ChEBI" id="CHEBI:30013"/>
        <dbReference type="ChEBI" id="CHEBI:43474"/>
        <dbReference type="ChEBI" id="CHEBI:61977"/>
        <dbReference type="EC" id="3.1.3.16"/>
    </reaction>
</comment>